<feature type="domain" description="NEAT" evidence="3">
    <location>
        <begin position="501"/>
        <end position="597"/>
    </location>
</feature>
<dbReference type="EMBL" id="JACVVD010000004">
    <property type="protein sequence ID" value="MBD0381098.1"/>
    <property type="molecule type" value="Genomic_DNA"/>
</dbReference>
<comment type="caution">
    <text evidence="4">The sequence shown here is derived from an EMBL/GenBank/DDBJ whole genome shotgun (WGS) entry which is preliminary data.</text>
</comment>
<dbReference type="AlphaFoldDB" id="A0A926KRS6"/>
<dbReference type="PROSITE" id="PS50978">
    <property type="entry name" value="NEAT"/>
    <property type="match status" value="1"/>
</dbReference>
<dbReference type="PANTHER" id="PTHR38731">
    <property type="entry name" value="LIPL45-RELATED LIPOPROTEIN-RELATED"/>
    <property type="match status" value="1"/>
</dbReference>
<dbReference type="Gene3D" id="2.60.120.1440">
    <property type="match status" value="1"/>
</dbReference>
<gene>
    <name evidence="4" type="ORF">ICC18_13315</name>
</gene>
<dbReference type="RefSeq" id="WP_188174904.1">
    <property type="nucleotide sequence ID" value="NZ_JACVVD010000004.1"/>
</dbReference>
<dbReference type="InterPro" id="IPR006860">
    <property type="entry name" value="FecR"/>
</dbReference>
<organism evidence="4 5">
    <name type="scientific">Paenibacillus sedimenti</name>
    <dbReference type="NCBI Taxonomy" id="2770274"/>
    <lineage>
        <taxon>Bacteria</taxon>
        <taxon>Bacillati</taxon>
        <taxon>Bacillota</taxon>
        <taxon>Bacilli</taxon>
        <taxon>Bacillales</taxon>
        <taxon>Paenibacillaceae</taxon>
        <taxon>Paenibacillus</taxon>
    </lineage>
</organism>
<feature type="chain" id="PRO_5037573212" evidence="2">
    <location>
        <begin position="33"/>
        <end position="597"/>
    </location>
</feature>
<dbReference type="Pfam" id="PF04773">
    <property type="entry name" value="FecR"/>
    <property type="match status" value="1"/>
</dbReference>
<proteinExistence type="predicted"/>
<evidence type="ECO:0000313" key="5">
    <source>
        <dbReference type="Proteomes" id="UP000650466"/>
    </source>
</evidence>
<evidence type="ECO:0000256" key="1">
    <source>
        <dbReference type="SAM" id="MobiDB-lite"/>
    </source>
</evidence>
<accession>A0A926KRS6</accession>
<keyword evidence="2" id="KW-0732">Signal</keyword>
<protein>
    <submittedName>
        <fullName evidence="4">FecR domain-containing protein</fullName>
    </submittedName>
</protein>
<dbReference type="InterPro" id="IPR006635">
    <property type="entry name" value="NEAT_dom"/>
</dbReference>
<feature type="signal peptide" evidence="2">
    <location>
        <begin position="1"/>
        <end position="32"/>
    </location>
</feature>
<evidence type="ECO:0000313" key="4">
    <source>
        <dbReference type="EMBL" id="MBD0381098.1"/>
    </source>
</evidence>
<sequence length="597" mass="65089">MQFTKKSFFSLFVSFCMLFGFLSAILVNPAEAKTVRVAVITSLSGEVTVKKGGGSKTYDAYENMSLNQGDTLYTGTDSSVTLNLSNGDADVTLGDNAELNVSDLNTSDGNKKSKLKIWAGSMWVKVKSLAGSNDEFEVETPTAVMGVRGTQFFVGVDPRSGKAKMAVGAGKVSATTVIKDGNNFQTKNITYLYPTQQISLGSRDEVTDPSLKVEFINLKDIVKDASPSIIQAIIDNKAQIDKENDEFIAKKKKELEEGKAAKDETSLYLKNLADLDKVKRNFDNLVGNIAKQAVADNKISKSVMEKIIEGANKKIPDPNRYLDLDKVQELDKTAGVDPELEKKKQEELKKLEAAMLKKQEEEDKKLAEIKAKLDAVLKAAEEVKKKIEEANKKAAEEAVAKAKEVLNSQNGSTTPAPTAGGNDDNDPTPSPTPKVSLSAGTHNPLTNTFDLKINMSDFNGLNDIYAVEVHLLYGDNSESESHPYIYYHNESDNLESGIFDSTKSAYHIQEYYGESQHELVYAITNYGSDAGNVEVSGTKTLVTIPFHAYSMENTIASIKVGSITIVRKDSNNNVQTLNIPVTSIDPAIVSIIGTEPR</sequence>
<evidence type="ECO:0000259" key="3">
    <source>
        <dbReference type="PROSITE" id="PS50978"/>
    </source>
</evidence>
<feature type="region of interest" description="Disordered" evidence="1">
    <location>
        <begin position="403"/>
        <end position="441"/>
    </location>
</feature>
<keyword evidence="5" id="KW-1185">Reference proteome</keyword>
<dbReference type="Proteomes" id="UP000650466">
    <property type="component" value="Unassembled WGS sequence"/>
</dbReference>
<dbReference type="PANTHER" id="PTHR38731:SF1">
    <property type="entry name" value="FECR PROTEIN DOMAIN-CONTAINING PROTEIN"/>
    <property type="match status" value="1"/>
</dbReference>
<reference evidence="4" key="1">
    <citation type="submission" date="2020-09" db="EMBL/GenBank/DDBJ databases">
        <title>Draft Genome Sequence of Paenibacillus sp. WST5.</title>
        <authorList>
            <person name="Bao Z."/>
        </authorList>
    </citation>
    <scope>NUCLEOTIDE SEQUENCE</scope>
    <source>
        <strain evidence="4">WST5</strain>
    </source>
</reference>
<evidence type="ECO:0000256" key="2">
    <source>
        <dbReference type="SAM" id="SignalP"/>
    </source>
</evidence>
<name>A0A926KRS6_9BACL</name>
<feature type="compositionally biased region" description="Polar residues" evidence="1">
    <location>
        <begin position="406"/>
        <end position="416"/>
    </location>
</feature>